<proteinExistence type="predicted"/>
<dbReference type="SMART" id="SM01198">
    <property type="entry name" value="FBA"/>
    <property type="match status" value="1"/>
</dbReference>
<dbReference type="InterPro" id="IPR039752">
    <property type="entry name" value="F-box_only"/>
</dbReference>
<evidence type="ECO:0000313" key="3">
    <source>
        <dbReference type="WBParaSite" id="ACAC_0000815601-mRNA-1"/>
    </source>
</evidence>
<reference evidence="2" key="1">
    <citation type="submission" date="2012-09" db="EMBL/GenBank/DDBJ databases">
        <authorList>
            <person name="Martin A.A."/>
        </authorList>
    </citation>
    <scope>NUCLEOTIDE SEQUENCE</scope>
</reference>
<accession>A0A0K0DC94</accession>
<name>A0A0K0DC94_ANGCA</name>
<dbReference type="SUPFAM" id="SSF49785">
    <property type="entry name" value="Galactose-binding domain-like"/>
    <property type="match status" value="1"/>
</dbReference>
<dbReference type="FunFam" id="2.60.120.260:FF:000012">
    <property type="entry name" value="F-box only protein 2"/>
    <property type="match status" value="1"/>
</dbReference>
<dbReference type="PANTHER" id="PTHR12125">
    <property type="entry name" value="F-BOX ONLY PROTEIN 6-LIKE PROTEIN"/>
    <property type="match status" value="1"/>
</dbReference>
<dbReference type="STRING" id="6313.A0A0K0DC94"/>
<organism evidence="2 3">
    <name type="scientific">Angiostrongylus cantonensis</name>
    <name type="common">Rat lungworm</name>
    <dbReference type="NCBI Taxonomy" id="6313"/>
    <lineage>
        <taxon>Eukaryota</taxon>
        <taxon>Metazoa</taxon>
        <taxon>Ecdysozoa</taxon>
        <taxon>Nematoda</taxon>
        <taxon>Chromadorea</taxon>
        <taxon>Rhabditida</taxon>
        <taxon>Rhabditina</taxon>
        <taxon>Rhabditomorpha</taxon>
        <taxon>Strongyloidea</taxon>
        <taxon>Metastrongylidae</taxon>
        <taxon>Angiostrongylus</taxon>
    </lineage>
</organism>
<dbReference type="Proteomes" id="UP000035642">
    <property type="component" value="Unassembled WGS sequence"/>
</dbReference>
<evidence type="ECO:0000313" key="2">
    <source>
        <dbReference type="Proteomes" id="UP000035642"/>
    </source>
</evidence>
<dbReference type="PROSITE" id="PS51114">
    <property type="entry name" value="FBA"/>
    <property type="match status" value="1"/>
</dbReference>
<dbReference type="InterPro" id="IPR007397">
    <property type="entry name" value="F-box-assoc_dom"/>
</dbReference>
<dbReference type="GO" id="GO:0006516">
    <property type="term" value="P:glycoprotein catabolic process"/>
    <property type="evidence" value="ECO:0007669"/>
    <property type="project" value="TreeGrafter"/>
</dbReference>
<protein>
    <submittedName>
        <fullName evidence="3">FBA domain-containing protein</fullName>
    </submittedName>
</protein>
<dbReference type="GO" id="GO:0019005">
    <property type="term" value="C:SCF ubiquitin ligase complex"/>
    <property type="evidence" value="ECO:0007669"/>
    <property type="project" value="TreeGrafter"/>
</dbReference>
<dbReference type="PANTHER" id="PTHR12125:SF5">
    <property type="entry name" value="F-BOX DOMAIN-CONTAINING PROTEIN"/>
    <property type="match status" value="1"/>
</dbReference>
<sequence>LIIENPPVFCDSSEVRICFATSYHWCYRYCEIDLEKSGIIFQAWIMDEIRPKITVRERCSCRQDCGATYELHLQLLRREEHFNPNVHLPRFRSVIRSWDQWEGRLWETVEEVFTDYPIGMRKLAIMSRGKDNQFWAGHYGSKFGATEVFLSFPENLRLLSAEDFPDGEKIVTNAIPIRYPSHSLRVPVALRGRFRARRHF</sequence>
<evidence type="ECO:0000259" key="1">
    <source>
        <dbReference type="PROSITE" id="PS51114"/>
    </source>
</evidence>
<dbReference type="AlphaFoldDB" id="A0A0K0DC94"/>
<dbReference type="GO" id="GO:0061630">
    <property type="term" value="F:ubiquitin protein ligase activity"/>
    <property type="evidence" value="ECO:0007669"/>
    <property type="project" value="TreeGrafter"/>
</dbReference>
<feature type="domain" description="FBA" evidence="1">
    <location>
        <begin position="1"/>
        <end position="152"/>
    </location>
</feature>
<dbReference type="WBParaSite" id="ACAC_0000815601-mRNA-1">
    <property type="protein sequence ID" value="ACAC_0000815601-mRNA-1"/>
    <property type="gene ID" value="ACAC_0000815601"/>
</dbReference>
<dbReference type="Pfam" id="PF04300">
    <property type="entry name" value="FBA"/>
    <property type="match status" value="1"/>
</dbReference>
<keyword evidence="2" id="KW-1185">Reference proteome</keyword>
<dbReference type="InterPro" id="IPR008979">
    <property type="entry name" value="Galactose-bd-like_sf"/>
</dbReference>
<dbReference type="GO" id="GO:0031146">
    <property type="term" value="P:SCF-dependent proteasomal ubiquitin-dependent protein catabolic process"/>
    <property type="evidence" value="ECO:0007669"/>
    <property type="project" value="TreeGrafter"/>
</dbReference>
<dbReference type="Gene3D" id="2.60.120.260">
    <property type="entry name" value="Galactose-binding domain-like"/>
    <property type="match status" value="1"/>
</dbReference>
<dbReference type="GO" id="GO:0036503">
    <property type="term" value="P:ERAD pathway"/>
    <property type="evidence" value="ECO:0007669"/>
    <property type="project" value="TreeGrafter"/>
</dbReference>
<reference evidence="3" key="2">
    <citation type="submission" date="2017-02" db="UniProtKB">
        <authorList>
            <consortium name="WormBaseParasite"/>
        </authorList>
    </citation>
    <scope>IDENTIFICATION</scope>
</reference>
<dbReference type="GO" id="GO:0005737">
    <property type="term" value="C:cytoplasm"/>
    <property type="evidence" value="ECO:0007669"/>
    <property type="project" value="TreeGrafter"/>
</dbReference>